<dbReference type="InterPro" id="IPR039968">
    <property type="entry name" value="BcerS-like"/>
</dbReference>
<organism evidence="2 3">
    <name type="scientific">Vescimonas coprocola</name>
    <dbReference type="NCBI Taxonomy" id="2714355"/>
    <lineage>
        <taxon>Bacteria</taxon>
        <taxon>Bacillati</taxon>
        <taxon>Bacillota</taxon>
        <taxon>Clostridia</taxon>
        <taxon>Eubacteriales</taxon>
        <taxon>Oscillospiraceae</taxon>
        <taxon>Vescimonas</taxon>
    </lineage>
</organism>
<dbReference type="RefSeq" id="WP_213541118.1">
    <property type="nucleotide sequence ID" value="NZ_AP023418.1"/>
</dbReference>
<gene>
    <name evidence="2" type="ORF">MM50RIKEN_23230</name>
</gene>
<evidence type="ECO:0000259" key="1">
    <source>
        <dbReference type="PROSITE" id="PS51186"/>
    </source>
</evidence>
<reference evidence="2" key="1">
    <citation type="submission" date="2020-09" db="EMBL/GenBank/DDBJ databases">
        <title>New species isolated from human feces.</title>
        <authorList>
            <person name="Kitahara M."/>
            <person name="Shigeno Y."/>
            <person name="Shime M."/>
            <person name="Matsumoto Y."/>
            <person name="Nakamura S."/>
            <person name="Motooka D."/>
            <person name="Fukuoka S."/>
            <person name="Nishikawa H."/>
            <person name="Benno Y."/>
        </authorList>
    </citation>
    <scope>NUCLEOTIDE SEQUENCE</scope>
    <source>
        <strain evidence="2">MM50</strain>
    </source>
</reference>
<dbReference type="PANTHER" id="PTHR41368:SF1">
    <property type="entry name" value="PROTEIN YGHO"/>
    <property type="match status" value="1"/>
</dbReference>
<dbReference type="InterPro" id="IPR000182">
    <property type="entry name" value="GNAT_dom"/>
</dbReference>
<sequence>MIHITEVTTKAQLRQFVNFPIDLYRDVPQYIPGTYSDDLADWDREKNPAFSYCEARCWLASRDDGTLVGRIGAILSRKSNDKWGTHRLRFTQVDFIDDREVSSALFQTVEDWARQLGCTEIHGPLGFTDMDREGMLVEGFDRTSCFFTYYNHPYYIDHLTALGYGKDVDWTENLISVPTDQRVIQRWEKIAAYVLKRQRLHIHQVRSRLEYPPLIRKVFELVNVAYAPLYGTVELSDDQIRKYAGKFAPLVKPELTCFVMDENDDLVAFGVAAPSIAAALKKHDGRLFPTGWADVLKAFHRNDTIDLLLIAVRPDLQKKGVNAVIISKVMHGCFKIGVKQAETGPMLETNEKVQTQWQDFPLEQHKRRRCFVKVLTPAPQESVAAATAPAGAAE</sequence>
<keyword evidence="3" id="KW-1185">Reference proteome</keyword>
<dbReference type="EMBL" id="AP023418">
    <property type="protein sequence ID" value="BCK82560.1"/>
    <property type="molecule type" value="Genomic_DNA"/>
</dbReference>
<accession>A0A810Q3D6</accession>
<dbReference type="AlphaFoldDB" id="A0A810Q3D6"/>
<dbReference type="SUPFAM" id="SSF55729">
    <property type="entry name" value="Acyl-CoA N-acyltransferases (Nat)"/>
    <property type="match status" value="1"/>
</dbReference>
<dbReference type="PROSITE" id="PS51186">
    <property type="entry name" value="GNAT"/>
    <property type="match status" value="1"/>
</dbReference>
<name>A0A810Q3D6_9FIRM</name>
<dbReference type="PANTHER" id="PTHR41368">
    <property type="entry name" value="PROTEIN YGHO"/>
    <property type="match status" value="1"/>
</dbReference>
<evidence type="ECO:0000313" key="2">
    <source>
        <dbReference type="EMBL" id="BCK82560.1"/>
    </source>
</evidence>
<dbReference type="Gene3D" id="3.40.630.30">
    <property type="match status" value="1"/>
</dbReference>
<dbReference type="GO" id="GO:0016747">
    <property type="term" value="F:acyltransferase activity, transferring groups other than amino-acyl groups"/>
    <property type="evidence" value="ECO:0007669"/>
    <property type="project" value="InterPro"/>
</dbReference>
<dbReference type="InterPro" id="IPR016181">
    <property type="entry name" value="Acyl_CoA_acyltransferase"/>
</dbReference>
<protein>
    <submittedName>
        <fullName evidence="2">N-acetyltransferase</fullName>
    </submittedName>
</protein>
<dbReference type="KEGG" id="vcop:MM50RIKEN_23230"/>
<feature type="domain" description="N-acetyltransferase" evidence="1">
    <location>
        <begin position="2"/>
        <end position="169"/>
    </location>
</feature>
<evidence type="ECO:0000313" key="3">
    <source>
        <dbReference type="Proteomes" id="UP000681035"/>
    </source>
</evidence>
<dbReference type="Proteomes" id="UP000681035">
    <property type="component" value="Chromosome"/>
</dbReference>
<proteinExistence type="predicted"/>